<dbReference type="GO" id="GO:0005739">
    <property type="term" value="C:mitochondrion"/>
    <property type="evidence" value="ECO:0007669"/>
    <property type="project" value="TreeGrafter"/>
</dbReference>
<name>A0A4S2K8N2_9HYME</name>
<comment type="similarity">
    <text evidence="1">Belongs to the GcvT family.</text>
</comment>
<dbReference type="InterPro" id="IPR027266">
    <property type="entry name" value="TrmE/GcvT-like"/>
</dbReference>
<dbReference type="InterPro" id="IPR006076">
    <property type="entry name" value="FAD-dep_OxRdtase"/>
</dbReference>
<dbReference type="InterPro" id="IPR029043">
    <property type="entry name" value="GcvT/YgfZ_C"/>
</dbReference>
<dbReference type="InterPro" id="IPR013977">
    <property type="entry name" value="GcvT_C"/>
</dbReference>
<dbReference type="Gene3D" id="3.50.50.60">
    <property type="entry name" value="FAD/NAD(P)-binding domain"/>
    <property type="match status" value="1"/>
</dbReference>
<feature type="domain" description="FAD dependent oxidoreductase" evidence="2">
    <location>
        <begin position="54"/>
        <end position="404"/>
    </location>
</feature>
<keyword evidence="7" id="KW-1185">Reference proteome</keyword>
<comment type="caution">
    <text evidence="6">The sequence shown here is derived from an EMBL/GenBank/DDBJ whole genome shotgun (WGS) entry which is preliminary data.</text>
</comment>
<dbReference type="SUPFAM" id="SSF103025">
    <property type="entry name" value="Folate-binding domain"/>
    <property type="match status" value="1"/>
</dbReference>
<evidence type="ECO:0000259" key="2">
    <source>
        <dbReference type="Pfam" id="PF01266"/>
    </source>
</evidence>
<evidence type="ECO:0000313" key="6">
    <source>
        <dbReference type="EMBL" id="TGZ45633.1"/>
    </source>
</evidence>
<evidence type="ECO:0000259" key="4">
    <source>
        <dbReference type="Pfam" id="PF08669"/>
    </source>
</evidence>
<dbReference type="FunFam" id="3.50.50.60:FF:000769">
    <property type="entry name" value="Sarcosine dehydrogenase"/>
    <property type="match status" value="1"/>
</dbReference>
<feature type="domain" description="Aminomethyltransferase C-terminal" evidence="4">
    <location>
        <begin position="800"/>
        <end position="884"/>
    </location>
</feature>
<protein>
    <submittedName>
        <fullName evidence="6">Sarcosine dehydrogenase, mitochondrial</fullName>
    </submittedName>
</protein>
<sequence>MLRLVRNKLPKWSLRNNRAIATSEKTEIKNTDIPSNADVVIIDLLINSIKMFTIGGGSAGCNALYQLGKRGVNAVLLEKSKLISGTTWHTAGLLWHLRGICDVETELLKASRMLYASLQEETGIDPGWINNGGLCIAHTPERIADYERLVTSCKNFGIDAYMIDPVEAKEKFPLLDKDAFEAAIYCPADGSIDPAMLVNALTKSAEGNGCKVIEDCPAIKILVEDTDGHKTVRGVETSHGIIKTNVILNAAGAWSGTIARMVGLDIPLVPMKHAYIVTEPMNVRGLPNVRDPDFDIYFRVQGGNINIGGYEPNPIILKFPPEDFAFSLYELNWDVFNTHVEAMNRLMPALATTGIRTTVCGPESFTPDHRPIMGEDPRCTGLYYSCGYNSAGMMFGGGCGEQIALWIINGRPDKHMFNQDIRRYIPEQRKNSVWVNERSHEAYAKNYNVVFPHDEHLSGRNLKTDPFHGFLVNEGAVMEERQGWERPGWFLPDNKTAPVLPYDYGGYYDTPKNTNDTYAEILKTECTFDFPPHDNIIREEALACRNNVALFDLSYFGKHYLCGPDTKKAVDYIFTSQVDREINRTVYTCMLNKRGGVEGDCTVTGLESGSGGVVDPIFKGKSFYIVSGGMSSYHTWAHISKEIREKGFNASLHNITEQIGILSVQGPNSRQVLQTLVDADLSNKSFPYSTSKLVRVDGELVHMFRLSFVGELGFELHIPRSSCEKVYKAVVECGRKYDMKLAGFRALYSLSCEKGYHLWGADLRINDNPIEAALEIVCRKNGQYLGKTSVEQSRKNGIKKRLVHLHINDDIPLWGMESVYRNDQLVGYLRRAEHGYTFKSSIGQAYITAPNGQNVTKEFLETGTYHIEARRKKYPAKMYLRSPFDPQNKRLLGVYTI</sequence>
<evidence type="ECO:0000259" key="3">
    <source>
        <dbReference type="Pfam" id="PF01571"/>
    </source>
</evidence>
<dbReference type="Gene3D" id="3.30.9.10">
    <property type="entry name" value="D-Amino Acid Oxidase, subunit A, domain 2"/>
    <property type="match status" value="1"/>
</dbReference>
<dbReference type="InterPro" id="IPR036188">
    <property type="entry name" value="FAD/NAD-bd_sf"/>
</dbReference>
<dbReference type="Gene3D" id="3.30.1360.120">
    <property type="entry name" value="Probable tRNA modification gtpase trme, domain 1"/>
    <property type="match status" value="1"/>
</dbReference>
<evidence type="ECO:0000313" key="7">
    <source>
        <dbReference type="Proteomes" id="UP000310200"/>
    </source>
</evidence>
<dbReference type="Proteomes" id="UP000310200">
    <property type="component" value="Unassembled WGS sequence"/>
</dbReference>
<dbReference type="InterPro" id="IPR006222">
    <property type="entry name" value="GCVT_N"/>
</dbReference>
<dbReference type="SUPFAM" id="SSF51905">
    <property type="entry name" value="FAD/NAD(P)-binding domain"/>
    <property type="match status" value="1"/>
</dbReference>
<dbReference type="Pfam" id="PF08669">
    <property type="entry name" value="GCV_T_C"/>
    <property type="match status" value="1"/>
</dbReference>
<dbReference type="InterPro" id="IPR032503">
    <property type="entry name" value="FAO_M"/>
</dbReference>
<dbReference type="PANTHER" id="PTHR43757:SF11">
    <property type="entry name" value="SARCOSINE DEHYDROGENASE"/>
    <property type="match status" value="1"/>
</dbReference>
<dbReference type="Gene3D" id="3.30.70.1400">
    <property type="entry name" value="Aminomethyltransferase beta-barrel domains"/>
    <property type="match status" value="1"/>
</dbReference>
<evidence type="ECO:0000256" key="1">
    <source>
        <dbReference type="ARBA" id="ARBA00008609"/>
    </source>
</evidence>
<gene>
    <name evidence="6" type="ORF">DBV15_04699</name>
</gene>
<dbReference type="Pfam" id="PF01571">
    <property type="entry name" value="GCV_T"/>
    <property type="match status" value="1"/>
</dbReference>
<dbReference type="Pfam" id="PF01266">
    <property type="entry name" value="DAO"/>
    <property type="match status" value="1"/>
</dbReference>
<accession>A0A4S2K8N2</accession>
<proteinExistence type="inferred from homology"/>
<dbReference type="EMBL" id="QBLH01003108">
    <property type="protein sequence ID" value="TGZ45633.1"/>
    <property type="molecule type" value="Genomic_DNA"/>
</dbReference>
<dbReference type="Gene3D" id="2.40.30.110">
    <property type="entry name" value="Aminomethyltransferase beta-barrel domains"/>
    <property type="match status" value="1"/>
</dbReference>
<dbReference type="AlphaFoldDB" id="A0A4S2K8N2"/>
<dbReference type="FunFam" id="2.40.30.110:FF:000008">
    <property type="entry name" value="Sarcosine dehydrogenase"/>
    <property type="match status" value="1"/>
</dbReference>
<dbReference type="SUPFAM" id="SSF101790">
    <property type="entry name" value="Aminomethyltransferase beta-barrel domain"/>
    <property type="match status" value="1"/>
</dbReference>
<dbReference type="PANTHER" id="PTHR43757">
    <property type="entry name" value="AMINOMETHYLTRANSFERASE"/>
    <property type="match status" value="1"/>
</dbReference>
<dbReference type="Pfam" id="PF16350">
    <property type="entry name" value="FAO_M"/>
    <property type="match status" value="1"/>
</dbReference>
<dbReference type="STRING" id="300112.A0A4S2K8N2"/>
<dbReference type="InterPro" id="IPR028896">
    <property type="entry name" value="GcvT/YgfZ/DmdA"/>
</dbReference>
<evidence type="ECO:0000259" key="5">
    <source>
        <dbReference type="Pfam" id="PF16350"/>
    </source>
</evidence>
<feature type="domain" description="FAD dependent oxidoreductase central" evidence="5">
    <location>
        <begin position="409"/>
        <end position="464"/>
    </location>
</feature>
<dbReference type="SUPFAM" id="SSF54373">
    <property type="entry name" value="FAD-linked reductases, C-terminal domain"/>
    <property type="match status" value="1"/>
</dbReference>
<organism evidence="6 7">
    <name type="scientific">Temnothorax longispinosus</name>
    <dbReference type="NCBI Taxonomy" id="300112"/>
    <lineage>
        <taxon>Eukaryota</taxon>
        <taxon>Metazoa</taxon>
        <taxon>Ecdysozoa</taxon>
        <taxon>Arthropoda</taxon>
        <taxon>Hexapoda</taxon>
        <taxon>Insecta</taxon>
        <taxon>Pterygota</taxon>
        <taxon>Neoptera</taxon>
        <taxon>Endopterygota</taxon>
        <taxon>Hymenoptera</taxon>
        <taxon>Apocrita</taxon>
        <taxon>Aculeata</taxon>
        <taxon>Formicoidea</taxon>
        <taxon>Formicidae</taxon>
        <taxon>Myrmicinae</taxon>
        <taxon>Temnothorax</taxon>
    </lineage>
</organism>
<feature type="domain" description="GCVT N-terminal" evidence="3">
    <location>
        <begin position="468"/>
        <end position="780"/>
    </location>
</feature>
<reference evidence="6 7" key="1">
    <citation type="journal article" date="2019" name="Philos. Trans. R. Soc. Lond., B, Biol. Sci.">
        <title>Ant behaviour and brain gene expression of defending hosts depend on the ecological success of the intruding social parasite.</title>
        <authorList>
            <person name="Kaur R."/>
            <person name="Stoldt M."/>
            <person name="Jongepier E."/>
            <person name="Feldmeyer B."/>
            <person name="Menzel F."/>
            <person name="Bornberg-Bauer E."/>
            <person name="Foitzik S."/>
        </authorList>
    </citation>
    <scope>NUCLEOTIDE SEQUENCE [LARGE SCALE GENOMIC DNA]</scope>
    <source>
        <tissue evidence="6">Whole body</tissue>
    </source>
</reference>